<evidence type="ECO:0000313" key="3">
    <source>
        <dbReference type="Proteomes" id="UP000027361"/>
    </source>
</evidence>
<feature type="compositionally biased region" description="Low complexity" evidence="1">
    <location>
        <begin position="110"/>
        <end position="132"/>
    </location>
</feature>
<evidence type="ECO:0000256" key="1">
    <source>
        <dbReference type="SAM" id="MobiDB-lite"/>
    </source>
</evidence>
<dbReference type="RefSeq" id="XP_013243918.1">
    <property type="nucleotide sequence ID" value="XM_013388464.1"/>
</dbReference>
<dbReference type="Proteomes" id="UP000027361">
    <property type="component" value="Unassembled WGS sequence"/>
</dbReference>
<proteinExistence type="predicted"/>
<name>A0A066W1Y0_TILAU</name>
<keyword evidence="3" id="KW-1185">Reference proteome</keyword>
<feature type="compositionally biased region" description="Polar residues" evidence="1">
    <location>
        <begin position="768"/>
        <end position="778"/>
    </location>
</feature>
<feature type="region of interest" description="Disordered" evidence="1">
    <location>
        <begin position="110"/>
        <end position="166"/>
    </location>
</feature>
<feature type="compositionally biased region" description="Polar residues" evidence="1">
    <location>
        <begin position="138"/>
        <end position="166"/>
    </location>
</feature>
<accession>A0A066W1Y0</accession>
<evidence type="ECO:0000313" key="2">
    <source>
        <dbReference type="EMBL" id="KDN47726.1"/>
    </source>
</evidence>
<comment type="caution">
    <text evidence="2">The sequence shown here is derived from an EMBL/GenBank/DDBJ whole genome shotgun (WGS) entry which is preliminary data.</text>
</comment>
<feature type="compositionally biased region" description="Low complexity" evidence="1">
    <location>
        <begin position="1"/>
        <end position="28"/>
    </location>
</feature>
<feature type="region of interest" description="Disordered" evidence="1">
    <location>
        <begin position="604"/>
        <end position="635"/>
    </location>
</feature>
<dbReference type="EMBL" id="JMSN01000028">
    <property type="protein sequence ID" value="KDN47726.1"/>
    <property type="molecule type" value="Genomic_DNA"/>
</dbReference>
<feature type="region of interest" description="Disordered" evidence="1">
    <location>
        <begin position="355"/>
        <end position="383"/>
    </location>
</feature>
<gene>
    <name evidence="2" type="ORF">K437DRAFT_91304</name>
</gene>
<protein>
    <submittedName>
        <fullName evidence="2">Uncharacterized protein</fullName>
    </submittedName>
</protein>
<dbReference type="InParanoid" id="A0A066W1Y0"/>
<feature type="region of interest" description="Disordered" evidence="1">
    <location>
        <begin position="760"/>
        <end position="780"/>
    </location>
</feature>
<feature type="region of interest" description="Disordered" evidence="1">
    <location>
        <begin position="1"/>
        <end position="80"/>
    </location>
</feature>
<feature type="compositionally biased region" description="Polar residues" evidence="1">
    <location>
        <begin position="609"/>
        <end position="618"/>
    </location>
</feature>
<dbReference type="GeneID" id="25267942"/>
<reference evidence="2 3" key="1">
    <citation type="submission" date="2014-05" db="EMBL/GenBank/DDBJ databases">
        <title>Draft genome sequence of a rare smut relative, Tilletiaria anomala UBC 951.</title>
        <authorList>
            <consortium name="DOE Joint Genome Institute"/>
            <person name="Toome M."/>
            <person name="Kuo A."/>
            <person name="Henrissat B."/>
            <person name="Lipzen A."/>
            <person name="Tritt A."/>
            <person name="Yoshinaga Y."/>
            <person name="Zane M."/>
            <person name="Barry K."/>
            <person name="Grigoriev I.V."/>
            <person name="Spatafora J.W."/>
            <person name="Aimea M.C."/>
        </authorList>
    </citation>
    <scope>NUCLEOTIDE SEQUENCE [LARGE SCALE GENOMIC DNA]</scope>
    <source>
        <strain evidence="2 3">UBC 951</strain>
    </source>
</reference>
<sequence>MLSSRPHTPAMASAPPSPASSTGGTHTSDSPRPATNAGLSRRRSHRSRASELIRSFMSRHDNTHGASGASHDDDYYDDDDDDAAAATLQRVAARSASSTSSSLLLHSSSHVSQGSSINSRSSSSVCSPSEGSPVRNAPCTSPGQGSALSPLQGSASGSQESLRSQSAKFMPAKDTWYALLGLSYELKTIPRQPVAPEAVSPPTVPGARTQRPKSLTMTRTIGNQQTLPPLFEIPSPTHANPQSKGKANAQIPSPDAEEMLNIPSSISEASSSASAASGATVRFSDQSRTPLFSTSHMSAGACLTPKASTYQLAIDEREEQEDSIEPATLTSLSMLANGSQGSVPNASAYARETLPAQAHTATPASRENSSSHGGWGSGSGAMSATTSNETIYARCGSNGSGNCSHTSAIVSVRSPTHSQHGVGARLFRRSPAVITSLPADFVPLGVIRRGSISSDVAAGPRVGGGATRRRASTGTCRCGRVMRSVTYLVSSSASGGRRMSAFPRCERCVSAVVGAAAAAAAVASMRSESGSAKGSRNGSAGVAVGATTTTAAAAAIPSLAACSSRARAKGAAVSARTLPAIDMGIGFAADMFSKPLSELMGEKRGPVQQEITHSTLSPTALAGGSGSRRRGSDIHSFSVPRRTSSFIAAASLPALAATGKIATPSSNVIEKAKSVRRLPALTDATTPRGLHSHSLSLSYSGALPCSPSHHQAEGPSHSRTRSALTNFTASASSAYGGSPHYHSLSLKDLRDVMDGRREAPAHLHPSFPAQSPFLSNDSKIAGGSKEISTIDRVTSTALIPAWIESRGTHIVDEQRRAESGVTVAPGSAGLRLDGGSAITSRANSYGDAVAADDADSDDDNQKRLSYLSSSTCMTVASTISGSALSTSTGLTSPSLSMSMRIEAGAGAIVSSSSPRAAPTSPFSSPASSLVPLSPITTTAATFSASFTSKGADADIRASSDVQAATTAQPRLFSRV</sequence>
<feature type="compositionally biased region" description="Polar residues" evidence="1">
    <location>
        <begin position="359"/>
        <end position="368"/>
    </location>
</feature>
<dbReference type="AlphaFoldDB" id="A0A066W1Y0"/>
<dbReference type="HOGENOM" id="CLU_304651_0_0_1"/>
<organism evidence="2 3">
    <name type="scientific">Tilletiaria anomala (strain ATCC 24038 / CBS 436.72 / UBC 951)</name>
    <dbReference type="NCBI Taxonomy" id="1037660"/>
    <lineage>
        <taxon>Eukaryota</taxon>
        <taxon>Fungi</taxon>
        <taxon>Dikarya</taxon>
        <taxon>Basidiomycota</taxon>
        <taxon>Ustilaginomycotina</taxon>
        <taxon>Exobasidiomycetes</taxon>
        <taxon>Georgefischeriales</taxon>
        <taxon>Tilletiariaceae</taxon>
        <taxon>Tilletiaria</taxon>
    </lineage>
</organism>